<reference evidence="2" key="2">
    <citation type="submission" date="2020-05" db="UniProtKB">
        <authorList>
            <consortium name="EnsemblMetazoa"/>
        </authorList>
    </citation>
    <scope>IDENTIFICATION</scope>
    <source>
        <strain evidence="2">A-37</strain>
    </source>
</reference>
<accession>A0A182M7I0</accession>
<protein>
    <submittedName>
        <fullName evidence="2">Uncharacterized protein</fullName>
    </submittedName>
</protein>
<dbReference type="EMBL" id="AXCM01014328">
    <property type="status" value="NOT_ANNOTATED_CDS"/>
    <property type="molecule type" value="Genomic_DNA"/>
</dbReference>
<dbReference type="Proteomes" id="UP000075883">
    <property type="component" value="Unassembled WGS sequence"/>
</dbReference>
<dbReference type="EMBL" id="AXCM01014329">
    <property type="status" value="NOT_ANNOTATED_CDS"/>
    <property type="molecule type" value="Genomic_DNA"/>
</dbReference>
<evidence type="ECO:0000256" key="1">
    <source>
        <dbReference type="SAM" id="Phobius"/>
    </source>
</evidence>
<keyword evidence="3" id="KW-1185">Reference proteome</keyword>
<proteinExistence type="predicted"/>
<evidence type="ECO:0000313" key="3">
    <source>
        <dbReference type="Proteomes" id="UP000075883"/>
    </source>
</evidence>
<sequence length="167" mass="18513">MVAPKMMSTVDAASTHPANHIFGGVRSNLEPLFALFPGHFHPVPGNLLPQQPLEPLVLVKIVLTFGDGKSVRFGDSIEHTPHTGQGVPFGRFQCVFRCGRLYLTHPPMLAAVQIALLFLLIQVILEVTLEQHLIDLTDKLIVNLSELGGELIEQHHIITIIFTRFLE</sequence>
<evidence type="ECO:0000313" key="2">
    <source>
        <dbReference type="EnsemblMetazoa" id="ACUA011405-PA"/>
    </source>
</evidence>
<feature type="transmembrane region" description="Helical" evidence="1">
    <location>
        <begin position="107"/>
        <end position="125"/>
    </location>
</feature>
<dbReference type="VEuPathDB" id="VectorBase:ACUA011405"/>
<dbReference type="EnsemblMetazoa" id="ACUA011405-RA">
    <property type="protein sequence ID" value="ACUA011405-PA"/>
    <property type="gene ID" value="ACUA011405"/>
</dbReference>
<organism evidence="2 3">
    <name type="scientific">Anopheles culicifacies</name>
    <dbReference type="NCBI Taxonomy" id="139723"/>
    <lineage>
        <taxon>Eukaryota</taxon>
        <taxon>Metazoa</taxon>
        <taxon>Ecdysozoa</taxon>
        <taxon>Arthropoda</taxon>
        <taxon>Hexapoda</taxon>
        <taxon>Insecta</taxon>
        <taxon>Pterygota</taxon>
        <taxon>Neoptera</taxon>
        <taxon>Endopterygota</taxon>
        <taxon>Diptera</taxon>
        <taxon>Nematocera</taxon>
        <taxon>Culicoidea</taxon>
        <taxon>Culicidae</taxon>
        <taxon>Anophelinae</taxon>
        <taxon>Anopheles</taxon>
        <taxon>culicifacies species complex</taxon>
    </lineage>
</organism>
<reference evidence="3" key="1">
    <citation type="submission" date="2013-09" db="EMBL/GenBank/DDBJ databases">
        <title>The Genome Sequence of Anopheles culicifacies species A.</title>
        <authorList>
            <consortium name="The Broad Institute Genomics Platform"/>
            <person name="Neafsey D.E."/>
            <person name="Besansky N."/>
            <person name="Howell P."/>
            <person name="Walton C."/>
            <person name="Young S.K."/>
            <person name="Zeng Q."/>
            <person name="Gargeya S."/>
            <person name="Fitzgerald M."/>
            <person name="Haas B."/>
            <person name="Abouelleil A."/>
            <person name="Allen A.W."/>
            <person name="Alvarado L."/>
            <person name="Arachchi H.M."/>
            <person name="Berlin A.M."/>
            <person name="Chapman S.B."/>
            <person name="Gainer-Dewar J."/>
            <person name="Goldberg J."/>
            <person name="Griggs A."/>
            <person name="Gujja S."/>
            <person name="Hansen M."/>
            <person name="Howarth C."/>
            <person name="Imamovic A."/>
            <person name="Ireland A."/>
            <person name="Larimer J."/>
            <person name="McCowan C."/>
            <person name="Murphy C."/>
            <person name="Pearson M."/>
            <person name="Poon T.W."/>
            <person name="Priest M."/>
            <person name="Roberts A."/>
            <person name="Saif S."/>
            <person name="Shea T."/>
            <person name="Sisk P."/>
            <person name="Sykes S."/>
            <person name="Wortman J."/>
            <person name="Nusbaum C."/>
            <person name="Birren B."/>
        </authorList>
    </citation>
    <scope>NUCLEOTIDE SEQUENCE [LARGE SCALE GENOMIC DNA]</scope>
    <source>
        <strain evidence="3">A-37</strain>
    </source>
</reference>
<dbReference type="AlphaFoldDB" id="A0A182M7I0"/>
<keyword evidence="1" id="KW-0812">Transmembrane</keyword>
<keyword evidence="1" id="KW-1133">Transmembrane helix</keyword>
<keyword evidence="1" id="KW-0472">Membrane</keyword>
<name>A0A182M7I0_9DIPT</name>